<accession>A0A0C9XKP8</accession>
<keyword evidence="2" id="KW-1185">Reference proteome</keyword>
<organism evidence="1 2">
    <name type="scientific">Laccaria amethystina LaAM-08-1</name>
    <dbReference type="NCBI Taxonomy" id="1095629"/>
    <lineage>
        <taxon>Eukaryota</taxon>
        <taxon>Fungi</taxon>
        <taxon>Dikarya</taxon>
        <taxon>Basidiomycota</taxon>
        <taxon>Agaricomycotina</taxon>
        <taxon>Agaricomycetes</taxon>
        <taxon>Agaricomycetidae</taxon>
        <taxon>Agaricales</taxon>
        <taxon>Agaricineae</taxon>
        <taxon>Hydnangiaceae</taxon>
        <taxon>Laccaria</taxon>
    </lineage>
</organism>
<dbReference type="EMBL" id="KN838675">
    <property type="protein sequence ID" value="KIJ98166.1"/>
    <property type="molecule type" value="Genomic_DNA"/>
</dbReference>
<proteinExistence type="predicted"/>
<dbReference type="AlphaFoldDB" id="A0A0C9XKP8"/>
<reference evidence="1 2" key="1">
    <citation type="submission" date="2014-04" db="EMBL/GenBank/DDBJ databases">
        <authorList>
            <consortium name="DOE Joint Genome Institute"/>
            <person name="Kuo A."/>
            <person name="Kohler A."/>
            <person name="Nagy L.G."/>
            <person name="Floudas D."/>
            <person name="Copeland A."/>
            <person name="Barry K.W."/>
            <person name="Cichocki N."/>
            <person name="Veneault-Fourrey C."/>
            <person name="LaButti K."/>
            <person name="Lindquist E.A."/>
            <person name="Lipzen A."/>
            <person name="Lundell T."/>
            <person name="Morin E."/>
            <person name="Murat C."/>
            <person name="Sun H."/>
            <person name="Tunlid A."/>
            <person name="Henrissat B."/>
            <person name="Grigoriev I.V."/>
            <person name="Hibbett D.S."/>
            <person name="Martin F."/>
            <person name="Nordberg H.P."/>
            <person name="Cantor M.N."/>
            <person name="Hua S.X."/>
        </authorList>
    </citation>
    <scope>NUCLEOTIDE SEQUENCE [LARGE SCALE GENOMIC DNA]</scope>
    <source>
        <strain evidence="1 2">LaAM-08-1</strain>
    </source>
</reference>
<dbReference type="HOGENOM" id="CLU_2542898_0_0_1"/>
<evidence type="ECO:0000313" key="2">
    <source>
        <dbReference type="Proteomes" id="UP000054477"/>
    </source>
</evidence>
<evidence type="ECO:0000313" key="1">
    <source>
        <dbReference type="EMBL" id="KIJ98166.1"/>
    </source>
</evidence>
<reference evidence="2" key="2">
    <citation type="submission" date="2015-01" db="EMBL/GenBank/DDBJ databases">
        <title>Evolutionary Origins and Diversification of the Mycorrhizal Mutualists.</title>
        <authorList>
            <consortium name="DOE Joint Genome Institute"/>
            <consortium name="Mycorrhizal Genomics Consortium"/>
            <person name="Kohler A."/>
            <person name="Kuo A."/>
            <person name="Nagy L.G."/>
            <person name="Floudas D."/>
            <person name="Copeland A."/>
            <person name="Barry K.W."/>
            <person name="Cichocki N."/>
            <person name="Veneault-Fourrey C."/>
            <person name="LaButti K."/>
            <person name="Lindquist E.A."/>
            <person name="Lipzen A."/>
            <person name="Lundell T."/>
            <person name="Morin E."/>
            <person name="Murat C."/>
            <person name="Riley R."/>
            <person name="Ohm R."/>
            <person name="Sun H."/>
            <person name="Tunlid A."/>
            <person name="Henrissat B."/>
            <person name="Grigoriev I.V."/>
            <person name="Hibbett D.S."/>
            <person name="Martin F."/>
        </authorList>
    </citation>
    <scope>NUCLEOTIDE SEQUENCE [LARGE SCALE GENOMIC DNA]</scope>
    <source>
        <strain evidence="2">LaAM-08-1</strain>
    </source>
</reference>
<sequence>MDVDRISSIIYAYTLSVKSELLRPLTKLLNRRYYSENALPTSIWVGRQNFAKKIEAVLPWFLRLQRRKVERRRAQVSKPFRVG</sequence>
<dbReference type="Proteomes" id="UP000054477">
    <property type="component" value="Unassembled WGS sequence"/>
</dbReference>
<protein>
    <submittedName>
        <fullName evidence="1">Uncharacterized protein</fullName>
    </submittedName>
</protein>
<name>A0A0C9XKP8_9AGAR</name>
<gene>
    <name evidence="1" type="ORF">K443DRAFT_680960</name>
</gene>